<reference evidence="2" key="1">
    <citation type="journal article" date="2014" name="Front. Microbiol.">
        <title>High frequency of phylogenetically diverse reductive dehalogenase-homologous genes in deep subseafloor sedimentary metagenomes.</title>
        <authorList>
            <person name="Kawai M."/>
            <person name="Futagami T."/>
            <person name="Toyoda A."/>
            <person name="Takaki Y."/>
            <person name="Nishi S."/>
            <person name="Hori S."/>
            <person name="Arai W."/>
            <person name="Tsubouchi T."/>
            <person name="Morono Y."/>
            <person name="Uchiyama I."/>
            <person name="Ito T."/>
            <person name="Fujiyama A."/>
            <person name="Inagaki F."/>
            <person name="Takami H."/>
        </authorList>
    </citation>
    <scope>NUCLEOTIDE SEQUENCE</scope>
    <source>
        <strain evidence="2">Expedition CK06-06</strain>
    </source>
</reference>
<sequence length="133" mass="15296">MDEEAESIKMYTQLSEASAMYQQGRAELLKPPELQIALNWRESQKPTPSWGVQYNPAFERAMVFLSTSEEEYNWGEERKVFVQKRRLFLNRAIAIGMAAVVAILAIVFFTNRNKPAEDQETDQLANQELSSAY</sequence>
<comment type="caution">
    <text evidence="2">The sequence shown here is derived from an EMBL/GenBank/DDBJ whole genome shotgun (WGS) entry which is preliminary data.</text>
</comment>
<feature type="non-terminal residue" evidence="2">
    <location>
        <position position="133"/>
    </location>
</feature>
<feature type="transmembrane region" description="Helical" evidence="1">
    <location>
        <begin position="88"/>
        <end position="109"/>
    </location>
</feature>
<gene>
    <name evidence="2" type="ORF">S01H4_23031</name>
</gene>
<organism evidence="2">
    <name type="scientific">marine sediment metagenome</name>
    <dbReference type="NCBI Taxonomy" id="412755"/>
    <lineage>
        <taxon>unclassified sequences</taxon>
        <taxon>metagenomes</taxon>
        <taxon>ecological metagenomes</taxon>
    </lineage>
</organism>
<keyword evidence="1" id="KW-0472">Membrane</keyword>
<protein>
    <submittedName>
        <fullName evidence="2">Uncharacterized protein</fullName>
    </submittedName>
</protein>
<dbReference type="AlphaFoldDB" id="X1C8Y5"/>
<proteinExistence type="predicted"/>
<keyword evidence="1" id="KW-1133">Transmembrane helix</keyword>
<accession>X1C8Y5</accession>
<evidence type="ECO:0000256" key="1">
    <source>
        <dbReference type="SAM" id="Phobius"/>
    </source>
</evidence>
<evidence type="ECO:0000313" key="2">
    <source>
        <dbReference type="EMBL" id="GAG89757.1"/>
    </source>
</evidence>
<name>X1C8Y5_9ZZZZ</name>
<keyword evidence="1" id="KW-0812">Transmembrane</keyword>
<dbReference type="EMBL" id="BART01010633">
    <property type="protein sequence ID" value="GAG89757.1"/>
    <property type="molecule type" value="Genomic_DNA"/>
</dbReference>